<name>A0A2T4K0D4_9RHOB</name>
<keyword evidence="3" id="KW-0472">Membrane</keyword>
<comment type="caution">
    <text evidence="7">The sequence shown here is derived from an EMBL/GenBank/DDBJ whole genome shotgun (WGS) entry which is preliminary data.</text>
</comment>
<dbReference type="SUPFAM" id="SSF56925">
    <property type="entry name" value="OMPA-like"/>
    <property type="match status" value="1"/>
</dbReference>
<dbReference type="PANTHER" id="PTHR34001:SF3">
    <property type="entry name" value="BLL7405 PROTEIN"/>
    <property type="match status" value="1"/>
</dbReference>
<dbReference type="Pfam" id="PF13505">
    <property type="entry name" value="OMP_b-brl"/>
    <property type="match status" value="1"/>
</dbReference>
<dbReference type="GO" id="GO:0016020">
    <property type="term" value="C:membrane"/>
    <property type="evidence" value="ECO:0007669"/>
    <property type="project" value="UniProtKB-SubCell"/>
</dbReference>
<accession>A0A2T4K0D4</accession>
<reference evidence="7 8" key="1">
    <citation type="submission" date="2018-03" db="EMBL/GenBank/DDBJ databases">
        <title>Cereibacter changlensis.</title>
        <authorList>
            <person name="Meyer T.E."/>
            <person name="Miller S."/>
            <person name="Lodha T."/>
            <person name="Gandham S."/>
            <person name="Chintalapati S."/>
            <person name="Chintalapati V.R."/>
        </authorList>
    </citation>
    <scope>NUCLEOTIDE SEQUENCE [LARGE SCALE GENOMIC DNA]</scope>
    <source>
        <strain evidence="7 8">JA139</strain>
    </source>
</reference>
<protein>
    <submittedName>
        <fullName evidence="7">Porin family protein</fullName>
    </submittedName>
</protein>
<feature type="signal peptide" evidence="5">
    <location>
        <begin position="1"/>
        <end position="19"/>
    </location>
</feature>
<keyword evidence="8" id="KW-1185">Reference proteome</keyword>
<dbReference type="Gene3D" id="2.40.160.20">
    <property type="match status" value="1"/>
</dbReference>
<evidence type="ECO:0000313" key="7">
    <source>
        <dbReference type="EMBL" id="PTE23608.1"/>
    </source>
</evidence>
<organism evidence="7 8">
    <name type="scientific">Cereibacter changlensis JA139</name>
    <dbReference type="NCBI Taxonomy" id="1188249"/>
    <lineage>
        <taxon>Bacteria</taxon>
        <taxon>Pseudomonadati</taxon>
        <taxon>Pseudomonadota</taxon>
        <taxon>Alphaproteobacteria</taxon>
        <taxon>Rhodobacterales</taxon>
        <taxon>Paracoccaceae</taxon>
        <taxon>Cereibacter</taxon>
    </lineage>
</organism>
<evidence type="ECO:0000256" key="4">
    <source>
        <dbReference type="ARBA" id="ARBA00038306"/>
    </source>
</evidence>
<evidence type="ECO:0000256" key="5">
    <source>
        <dbReference type="SAM" id="SignalP"/>
    </source>
</evidence>
<dbReference type="OrthoDB" id="268975at2"/>
<evidence type="ECO:0000313" key="8">
    <source>
        <dbReference type="Proteomes" id="UP000241010"/>
    </source>
</evidence>
<gene>
    <name evidence="7" type="ORF">C5F48_00895</name>
</gene>
<keyword evidence="2 5" id="KW-0732">Signal</keyword>
<evidence type="ECO:0000259" key="6">
    <source>
        <dbReference type="Pfam" id="PF13505"/>
    </source>
</evidence>
<feature type="chain" id="PRO_5015612452" evidence="5">
    <location>
        <begin position="20"/>
        <end position="198"/>
    </location>
</feature>
<evidence type="ECO:0000256" key="2">
    <source>
        <dbReference type="ARBA" id="ARBA00022729"/>
    </source>
</evidence>
<dbReference type="PANTHER" id="PTHR34001">
    <property type="entry name" value="BLL7405 PROTEIN"/>
    <property type="match status" value="1"/>
</dbReference>
<sequence>MKRIAVLALGGLLAAPAFAGGPVEIAPEPMVAAPAPVVVAQSADWGGFYAGAQLGYGDISSDVDGDGALGGVHAGYRHDFGRMVLGGELDYDFSNIDLEDDLGNSGELDNVARIKLMAGADLGRSLLYVTAGKAYADVSLGGTDYSDNGNFYGIGMDYAVTDTWTVGGEILKHEFDDFDDQNIDVDATTVKAKVSYNF</sequence>
<dbReference type="Proteomes" id="UP000241010">
    <property type="component" value="Unassembled WGS sequence"/>
</dbReference>
<dbReference type="InterPro" id="IPR027385">
    <property type="entry name" value="Beta-barrel_OMP"/>
</dbReference>
<dbReference type="AlphaFoldDB" id="A0A2T4K0D4"/>
<dbReference type="RefSeq" id="WP_107662027.1">
    <property type="nucleotide sequence ID" value="NZ_PZKG01000002.1"/>
</dbReference>
<dbReference type="InterPro" id="IPR011250">
    <property type="entry name" value="OMP/PagP_B-barrel"/>
</dbReference>
<proteinExistence type="inferred from homology"/>
<feature type="domain" description="Outer membrane protein beta-barrel" evidence="6">
    <location>
        <begin position="31"/>
        <end position="198"/>
    </location>
</feature>
<dbReference type="InterPro" id="IPR051692">
    <property type="entry name" value="OMP-like"/>
</dbReference>
<comment type="similarity">
    <text evidence="4">Belongs to the Omp25/RopB family.</text>
</comment>
<comment type="subcellular location">
    <subcellularLocation>
        <location evidence="1">Membrane</location>
    </subcellularLocation>
</comment>
<evidence type="ECO:0000256" key="1">
    <source>
        <dbReference type="ARBA" id="ARBA00004370"/>
    </source>
</evidence>
<evidence type="ECO:0000256" key="3">
    <source>
        <dbReference type="ARBA" id="ARBA00023136"/>
    </source>
</evidence>
<dbReference type="EMBL" id="PZKG01000002">
    <property type="protein sequence ID" value="PTE23608.1"/>
    <property type="molecule type" value="Genomic_DNA"/>
</dbReference>